<dbReference type="OrthoDB" id="6224010at2759"/>
<reference evidence="4 5" key="1">
    <citation type="journal article" date="2016" name="Proc. Natl. Acad. Sci. U.S.A.">
        <title>Comparative genomics of biotechnologically important yeasts.</title>
        <authorList>
            <person name="Riley R."/>
            <person name="Haridas S."/>
            <person name="Wolfe K.H."/>
            <person name="Lopes M.R."/>
            <person name="Hittinger C.T."/>
            <person name="Goeker M."/>
            <person name="Salamov A.A."/>
            <person name="Wisecaver J.H."/>
            <person name="Long T.M."/>
            <person name="Calvey C.H."/>
            <person name="Aerts A.L."/>
            <person name="Barry K.W."/>
            <person name="Choi C."/>
            <person name="Clum A."/>
            <person name="Coughlan A.Y."/>
            <person name="Deshpande S."/>
            <person name="Douglass A.P."/>
            <person name="Hanson S.J."/>
            <person name="Klenk H.-P."/>
            <person name="LaButti K.M."/>
            <person name="Lapidus A."/>
            <person name="Lindquist E.A."/>
            <person name="Lipzen A.M."/>
            <person name="Meier-Kolthoff J.P."/>
            <person name="Ohm R.A."/>
            <person name="Otillar R.P."/>
            <person name="Pangilinan J.L."/>
            <person name="Peng Y."/>
            <person name="Rokas A."/>
            <person name="Rosa C.A."/>
            <person name="Scheuner C."/>
            <person name="Sibirny A.A."/>
            <person name="Slot J.C."/>
            <person name="Stielow J.B."/>
            <person name="Sun H."/>
            <person name="Kurtzman C.P."/>
            <person name="Blackwell M."/>
            <person name="Grigoriev I.V."/>
            <person name="Jeffries T.W."/>
        </authorList>
    </citation>
    <scope>NUCLEOTIDE SEQUENCE [LARGE SCALE GENOMIC DNA]</scope>
    <source>
        <strain evidence="4 5">DSM 6958</strain>
    </source>
</reference>
<name>A0A1E3PQX0_9ASCO</name>
<sequence length="120" mass="13616">MSEQTSSSSSAPTNIAETATYSGNIGVAVPGWILSPAEEGIIRDKYQTNGRVFCRDILDAFAACSHHRPVSFVWKCRTEKKELLECMRQYNTTENYDLVKDEFLKEKFEKMNAAAQEQKK</sequence>
<accession>A0A1E3PQX0</accession>
<evidence type="ECO:0000256" key="1">
    <source>
        <dbReference type="ARBA" id="ARBA00007347"/>
    </source>
</evidence>
<dbReference type="PANTHER" id="PTHR22977">
    <property type="entry name" value="COX ASSEMBLY MITOCHONDRIAL PROTEIN"/>
    <property type="match status" value="1"/>
</dbReference>
<evidence type="ECO:0000256" key="3">
    <source>
        <dbReference type="RuleBase" id="RU364104"/>
    </source>
</evidence>
<dbReference type="EMBL" id="KV454406">
    <property type="protein sequence ID" value="ODQ67835.1"/>
    <property type="molecule type" value="Genomic_DNA"/>
</dbReference>
<evidence type="ECO:0000256" key="2">
    <source>
        <dbReference type="ARBA" id="ARBA00023157"/>
    </source>
</evidence>
<gene>
    <name evidence="4" type="ORF">NADFUDRAFT_48500</name>
</gene>
<keyword evidence="2" id="KW-1015">Disulfide bond</keyword>
<dbReference type="InterPro" id="IPR013892">
    <property type="entry name" value="Cyt_c_biogenesis_Cmc1-like"/>
</dbReference>
<evidence type="ECO:0000313" key="4">
    <source>
        <dbReference type="EMBL" id="ODQ67835.1"/>
    </source>
</evidence>
<dbReference type="Pfam" id="PF08583">
    <property type="entry name" value="Cmc1"/>
    <property type="match status" value="1"/>
</dbReference>
<keyword evidence="3" id="KW-0496">Mitochondrion</keyword>
<dbReference type="GO" id="GO:0005743">
    <property type="term" value="C:mitochondrial inner membrane"/>
    <property type="evidence" value="ECO:0007669"/>
    <property type="project" value="UniProtKB-SubCell"/>
</dbReference>
<keyword evidence="5" id="KW-1185">Reference proteome</keyword>
<evidence type="ECO:0000313" key="5">
    <source>
        <dbReference type="Proteomes" id="UP000095009"/>
    </source>
</evidence>
<dbReference type="AlphaFoldDB" id="A0A1E3PQX0"/>
<keyword evidence="3" id="KW-0999">Mitochondrion inner membrane</keyword>
<dbReference type="Proteomes" id="UP000095009">
    <property type="component" value="Unassembled WGS sequence"/>
</dbReference>
<organism evidence="4 5">
    <name type="scientific">Nadsonia fulvescens var. elongata DSM 6958</name>
    <dbReference type="NCBI Taxonomy" id="857566"/>
    <lineage>
        <taxon>Eukaryota</taxon>
        <taxon>Fungi</taxon>
        <taxon>Dikarya</taxon>
        <taxon>Ascomycota</taxon>
        <taxon>Saccharomycotina</taxon>
        <taxon>Dipodascomycetes</taxon>
        <taxon>Dipodascales</taxon>
        <taxon>Dipodascales incertae sedis</taxon>
        <taxon>Nadsonia</taxon>
    </lineage>
</organism>
<comment type="subcellular location">
    <subcellularLocation>
        <location evidence="3">Mitochondrion inner membrane</location>
    </subcellularLocation>
</comment>
<comment type="function">
    <text evidence="3">Required for mitochondrial cytochrome c oxidase (COX) assembly and respiration.</text>
</comment>
<keyword evidence="3" id="KW-0143">Chaperone</keyword>
<dbReference type="PANTHER" id="PTHR22977:SF5">
    <property type="entry name" value="COX ASSEMBLY MITOCHONDRIAL PROTEIN HOMOLOG"/>
    <property type="match status" value="1"/>
</dbReference>
<proteinExistence type="inferred from homology"/>
<keyword evidence="3" id="KW-0472">Membrane</keyword>
<comment type="similarity">
    <text evidence="1 3">Belongs to the CMC family.</text>
</comment>
<protein>
    <recommendedName>
        <fullName evidence="3">COX assembly mitochondrial protein</fullName>
    </recommendedName>
</protein>